<protein>
    <submittedName>
        <fullName evidence="2">12735_t:CDS:1</fullName>
    </submittedName>
</protein>
<accession>A0A9N8ZHY0</accession>
<gene>
    <name evidence="2" type="ORF">FCALED_LOCUS3473</name>
</gene>
<keyword evidence="3" id="KW-1185">Reference proteome</keyword>
<organism evidence="2 3">
    <name type="scientific">Funneliformis caledonium</name>
    <dbReference type="NCBI Taxonomy" id="1117310"/>
    <lineage>
        <taxon>Eukaryota</taxon>
        <taxon>Fungi</taxon>
        <taxon>Fungi incertae sedis</taxon>
        <taxon>Mucoromycota</taxon>
        <taxon>Glomeromycotina</taxon>
        <taxon>Glomeromycetes</taxon>
        <taxon>Glomerales</taxon>
        <taxon>Glomeraceae</taxon>
        <taxon>Funneliformis</taxon>
    </lineage>
</organism>
<feature type="compositionally biased region" description="Polar residues" evidence="1">
    <location>
        <begin position="91"/>
        <end position="111"/>
    </location>
</feature>
<dbReference type="AlphaFoldDB" id="A0A9N8ZHY0"/>
<comment type="caution">
    <text evidence="2">The sequence shown here is derived from an EMBL/GenBank/DDBJ whole genome shotgun (WGS) entry which is preliminary data.</text>
</comment>
<reference evidence="2" key="1">
    <citation type="submission" date="2021-06" db="EMBL/GenBank/DDBJ databases">
        <authorList>
            <person name="Kallberg Y."/>
            <person name="Tangrot J."/>
            <person name="Rosling A."/>
        </authorList>
    </citation>
    <scope>NUCLEOTIDE SEQUENCE</scope>
    <source>
        <strain evidence="2">UK204</strain>
    </source>
</reference>
<proteinExistence type="predicted"/>
<evidence type="ECO:0000256" key="1">
    <source>
        <dbReference type="SAM" id="MobiDB-lite"/>
    </source>
</evidence>
<sequence>MKFKWDRPEDILQWTSLVHASNPDYCISPIELVNEELILASGEYHMVSKDKDFRKKDSLSNNTVEGELEILLDLGLIDDDSLADVENSADNLTNQTAGDNTNNVQIQSSRESFPKISRKQDKVQAMRSASRSMH</sequence>
<feature type="region of interest" description="Disordered" evidence="1">
    <location>
        <begin position="91"/>
        <end position="134"/>
    </location>
</feature>
<evidence type="ECO:0000313" key="2">
    <source>
        <dbReference type="EMBL" id="CAG8496277.1"/>
    </source>
</evidence>
<dbReference type="EMBL" id="CAJVPQ010000611">
    <property type="protein sequence ID" value="CAG8496277.1"/>
    <property type="molecule type" value="Genomic_DNA"/>
</dbReference>
<evidence type="ECO:0000313" key="3">
    <source>
        <dbReference type="Proteomes" id="UP000789570"/>
    </source>
</evidence>
<dbReference type="Proteomes" id="UP000789570">
    <property type="component" value="Unassembled WGS sequence"/>
</dbReference>
<name>A0A9N8ZHY0_9GLOM</name>